<keyword evidence="3" id="KW-1185">Reference proteome</keyword>
<gene>
    <name evidence="2" type="ORF">SAMN05444410_10178</name>
</gene>
<reference evidence="2 3" key="1">
    <citation type="submission" date="2016-10" db="EMBL/GenBank/DDBJ databases">
        <authorList>
            <person name="Varghese N."/>
            <person name="Submissions S."/>
        </authorList>
    </citation>
    <scope>NUCLEOTIDE SEQUENCE [LARGE SCALE GENOMIC DNA]</scope>
    <source>
        <strain evidence="2 3">DSM 25353</strain>
    </source>
</reference>
<name>A0A8X8IBS3_9BACT</name>
<keyword evidence="1" id="KW-0812">Transmembrane</keyword>
<evidence type="ECO:0000313" key="2">
    <source>
        <dbReference type="EMBL" id="SDW03603.1"/>
    </source>
</evidence>
<dbReference type="RefSeq" id="WP_092721274.1">
    <property type="nucleotide sequence ID" value="NZ_FNNO01000001.1"/>
</dbReference>
<keyword evidence="1" id="KW-0472">Membrane</keyword>
<accession>A0A8X8IBS3</accession>
<organism evidence="2 3">
    <name type="scientific">Hydrobacter penzbergensis</name>
    <dbReference type="NCBI Taxonomy" id="1235997"/>
    <lineage>
        <taxon>Bacteria</taxon>
        <taxon>Pseudomonadati</taxon>
        <taxon>Bacteroidota</taxon>
        <taxon>Chitinophagia</taxon>
        <taxon>Chitinophagales</taxon>
        <taxon>Chitinophagaceae</taxon>
        <taxon>Hydrobacter</taxon>
    </lineage>
</organism>
<evidence type="ECO:0000256" key="1">
    <source>
        <dbReference type="SAM" id="Phobius"/>
    </source>
</evidence>
<sequence>MKSLKIVSGIFIMLAITGALFAFNYSAKKEAIKVEKSAFSLVTYSFTTSISQPSLTRSQIDDQTNWTLFTSPDPCNHLGSKLCSIKFNDTNTTLTQALALIPPTPSGGYVDGTSYSSGSQSVTIYTRS</sequence>
<dbReference type="AlphaFoldDB" id="A0A8X8IBS3"/>
<protein>
    <submittedName>
        <fullName evidence="2">Uncharacterized protein</fullName>
    </submittedName>
</protein>
<feature type="transmembrane region" description="Helical" evidence="1">
    <location>
        <begin position="6"/>
        <end position="27"/>
    </location>
</feature>
<dbReference type="Proteomes" id="UP000198711">
    <property type="component" value="Unassembled WGS sequence"/>
</dbReference>
<dbReference type="EMBL" id="FNNO01000001">
    <property type="protein sequence ID" value="SDW03603.1"/>
    <property type="molecule type" value="Genomic_DNA"/>
</dbReference>
<keyword evidence="1" id="KW-1133">Transmembrane helix</keyword>
<proteinExistence type="predicted"/>
<evidence type="ECO:0000313" key="3">
    <source>
        <dbReference type="Proteomes" id="UP000198711"/>
    </source>
</evidence>
<comment type="caution">
    <text evidence="2">The sequence shown here is derived from an EMBL/GenBank/DDBJ whole genome shotgun (WGS) entry which is preliminary data.</text>
</comment>